<accession>A0A1G1YI35</accession>
<evidence type="ECO:0000313" key="3">
    <source>
        <dbReference type="Proteomes" id="UP000177310"/>
    </source>
</evidence>
<feature type="region of interest" description="Disordered" evidence="1">
    <location>
        <begin position="239"/>
        <end position="259"/>
    </location>
</feature>
<feature type="compositionally biased region" description="Pro residues" evidence="1">
    <location>
        <begin position="244"/>
        <end position="259"/>
    </location>
</feature>
<feature type="region of interest" description="Disordered" evidence="1">
    <location>
        <begin position="279"/>
        <end position="317"/>
    </location>
</feature>
<dbReference type="EMBL" id="MHIL01000023">
    <property type="protein sequence ID" value="OGY51127.1"/>
    <property type="molecule type" value="Genomic_DNA"/>
</dbReference>
<feature type="region of interest" description="Disordered" evidence="1">
    <location>
        <begin position="50"/>
        <end position="101"/>
    </location>
</feature>
<dbReference type="Proteomes" id="UP000177310">
    <property type="component" value="Unassembled WGS sequence"/>
</dbReference>
<protein>
    <submittedName>
        <fullName evidence="2">Uncharacterized protein</fullName>
    </submittedName>
</protein>
<name>A0A1G1YI35_9BACT</name>
<organism evidence="2 3">
    <name type="scientific">Candidatus Buchananbacteria bacterium RIFCSPHIGHO2_02_FULL_56_16</name>
    <dbReference type="NCBI Taxonomy" id="1797542"/>
    <lineage>
        <taxon>Bacteria</taxon>
        <taxon>Candidatus Buchananiibacteriota</taxon>
    </lineage>
</organism>
<proteinExistence type="predicted"/>
<evidence type="ECO:0000256" key="1">
    <source>
        <dbReference type="SAM" id="MobiDB-lite"/>
    </source>
</evidence>
<sequence>MAADQPNKNDEFFQLLAAEPGGPGGTAVRNPFNDDEIVFRDERGEIKVLKGKQVTPLARAGVQRRESTGPAVEPASPPPEPLPAAPPPATAGLPSPSASIAQAATRHRQAIADTVESITASHQLKKTFAEAALEKRFKNLILSMLTGVRNAVETREMLTRPVAEGGLEFSQPEAADVLAAIDQANRSITGQAHHQPPPALSLEGQQLLSDTAAPAPPTLTFTDPLRPRSVASPILTSAVAPSSSPLPPVAPPNPIAPPRPVKAFQEPPAPVVAVRPRPAAAAETPIGRQTVQPAEGSPRFGGEAGSPRFGGEAGRPKIEDVKFKPKSMGPVEEIGALTALDFRRLGANPNEAGLAIMEKIEQLEQESFSQRIAAIRAWQDSPVYRLYLELGGASMEEKKPVATVIAERQAARTPTLTEPEFEAISDLNQKLRH</sequence>
<dbReference type="STRING" id="1797542.A3J59_03100"/>
<feature type="compositionally biased region" description="Pro residues" evidence="1">
    <location>
        <begin position="75"/>
        <end position="89"/>
    </location>
</feature>
<feature type="region of interest" description="Disordered" evidence="1">
    <location>
        <begin position="1"/>
        <end position="32"/>
    </location>
</feature>
<feature type="compositionally biased region" description="Low complexity" evidence="1">
    <location>
        <begin position="90"/>
        <end position="99"/>
    </location>
</feature>
<dbReference type="AlphaFoldDB" id="A0A1G1YI35"/>
<comment type="caution">
    <text evidence="2">The sequence shown here is derived from an EMBL/GenBank/DDBJ whole genome shotgun (WGS) entry which is preliminary data.</text>
</comment>
<evidence type="ECO:0000313" key="2">
    <source>
        <dbReference type="EMBL" id="OGY51127.1"/>
    </source>
</evidence>
<gene>
    <name evidence="2" type="ORF">A3J59_03100</name>
</gene>
<reference evidence="2 3" key="1">
    <citation type="journal article" date="2016" name="Nat. Commun.">
        <title>Thousands of microbial genomes shed light on interconnected biogeochemical processes in an aquifer system.</title>
        <authorList>
            <person name="Anantharaman K."/>
            <person name="Brown C.T."/>
            <person name="Hug L.A."/>
            <person name="Sharon I."/>
            <person name="Castelle C.J."/>
            <person name="Probst A.J."/>
            <person name="Thomas B.C."/>
            <person name="Singh A."/>
            <person name="Wilkins M.J."/>
            <person name="Karaoz U."/>
            <person name="Brodie E.L."/>
            <person name="Williams K.H."/>
            <person name="Hubbard S.S."/>
            <person name="Banfield J.F."/>
        </authorList>
    </citation>
    <scope>NUCLEOTIDE SEQUENCE [LARGE SCALE GENOMIC DNA]</scope>
</reference>